<dbReference type="Gene3D" id="1.10.1410.10">
    <property type="match status" value="1"/>
</dbReference>
<evidence type="ECO:0000259" key="2">
    <source>
        <dbReference type="Pfam" id="PF22600"/>
    </source>
</evidence>
<evidence type="ECO:0000313" key="4">
    <source>
        <dbReference type="Proteomes" id="UP000504604"/>
    </source>
</evidence>
<dbReference type="GeneID" id="105163859"/>
<sequence>MGELRVANSGGRAEQRSGFFLGSRSSTPPDPASLSEESLSAAEEAAQQVLNCVHPTLDSEEKRRDIVDYVQRLIKSHLNCEVFPYGSVPLKTYLPDGDIDLTALKVPNAEESLPHDVFALLQREEKSENAEYQVKDTQYIDAEVKLVKCLVRNIVIDISFNQLGGLSTLCFLEQVDRLVGRNHLFKRSIILVKAWCYYESRILGAHHGLISTYALETLILYIFHLYHSSLSGPLAVLYRFLDYYSQFDWENYCISLKGPACKSSLPDIVVETPESGWNNLMLSEEFLENCIEMFSVSSRTPEGNPKAFQAKHLNIIDPLKENNNLGRSVHRGNFYRIRSAFKYGARKLGQVLLQPRDKVANGICDFFTNTLARHGNDFRSSFQCLTLESGDEESSTASLSSPVELLSEDDMLLKSSASDADKGSVRFELKNETDRYLTIELPSEMASGYSAEGVISGHHIAGETYDLVTSNSSLRNGTSDYASSSDYTSSVSWNHCHESLYSGISAEIGQLRTGTFHQSGLATTASLKFGISSWLKYIEENGKISSTYQWCMDNSHDGCLTGLGSSIPKANILDNLSLEFREMDLTSLGGESEAFNPLADLSGDYDSHIRSLLYGQLCHGFSLFTSEVCHTPSFPSRLLNKKPWDIVRQSMPFWRSQFSKVSSRPVSVEQSRRLAADSAFSSSAFRSEGMHKTRGTGTYFPHVKGFYREKSLQGRSRYKALGNPNQFHRYGRCNGLYPALGTPSYFGNGIHEVLPARSKSKSRGRLDVQCQSPRSVGDGNQASGDLNGSCRIEFGSVGNLGEEVISTSAHVCGSALGVSLETQCTKKLMKQERVPGPSIHLKNEVDFPPLCQ</sequence>
<keyword evidence="4" id="KW-1185">Reference proteome</keyword>
<accession>A0A6I9TIQ1</accession>
<dbReference type="InParanoid" id="A0A6I9TIQ1"/>
<feature type="domain" description="PAP/OAS1 substrate-binding-related" evidence="3">
    <location>
        <begin position="179"/>
        <end position="371"/>
    </location>
</feature>
<dbReference type="InterPro" id="IPR054708">
    <property type="entry name" value="MTPAP-like_central"/>
</dbReference>
<proteinExistence type="predicted"/>
<dbReference type="RefSeq" id="XP_011080657.1">
    <property type="nucleotide sequence ID" value="XM_011082355.2"/>
</dbReference>
<dbReference type="Gene3D" id="3.30.460.10">
    <property type="entry name" value="Beta Polymerase, domain 2"/>
    <property type="match status" value="1"/>
</dbReference>
<feature type="region of interest" description="Disordered" evidence="1">
    <location>
        <begin position="1"/>
        <end position="40"/>
    </location>
</feature>
<dbReference type="AlphaFoldDB" id="A0A6I9TIQ1"/>
<gene>
    <name evidence="5" type="primary">LOC105163859</name>
</gene>
<protein>
    <submittedName>
        <fullName evidence="5">Uncharacterized protein LOC105163859 isoform X1</fullName>
    </submittedName>
</protein>
<dbReference type="OrthoDB" id="273917at2759"/>
<dbReference type="InterPro" id="IPR043519">
    <property type="entry name" value="NT_sf"/>
</dbReference>
<evidence type="ECO:0000313" key="5">
    <source>
        <dbReference type="RefSeq" id="XP_011080657.1"/>
    </source>
</evidence>
<feature type="domain" description="Poly(A) RNA polymerase mitochondrial-like central palm" evidence="2">
    <location>
        <begin position="47"/>
        <end position="167"/>
    </location>
</feature>
<dbReference type="PANTHER" id="PTHR45979:SF28">
    <property type="entry name" value="POLY(A) RNA POLYMERASE CID14-LIKE"/>
    <property type="match status" value="1"/>
</dbReference>
<name>A0A6I9TIQ1_SESIN</name>
<evidence type="ECO:0000259" key="3">
    <source>
        <dbReference type="Pfam" id="PF26180"/>
    </source>
</evidence>
<dbReference type="SUPFAM" id="SSF81631">
    <property type="entry name" value="PAP/OAS1 substrate-binding domain"/>
    <property type="match status" value="1"/>
</dbReference>
<dbReference type="Pfam" id="PF22600">
    <property type="entry name" value="MTPAP-like_central"/>
    <property type="match status" value="1"/>
</dbReference>
<dbReference type="SUPFAM" id="SSF81301">
    <property type="entry name" value="Nucleotidyltransferase"/>
    <property type="match status" value="1"/>
</dbReference>
<reference evidence="5" key="1">
    <citation type="submission" date="2025-08" db="UniProtKB">
        <authorList>
            <consortium name="RefSeq"/>
        </authorList>
    </citation>
    <scope>IDENTIFICATION</scope>
</reference>
<dbReference type="PANTHER" id="PTHR45979">
    <property type="entry name" value="PAP/OAS1 SUBSTRATE-BINDING DOMAIN SUPERFAMILY"/>
    <property type="match status" value="1"/>
</dbReference>
<dbReference type="InterPro" id="IPR058920">
    <property type="entry name" value="PAP-OAS1-bd-rel"/>
</dbReference>
<dbReference type="Pfam" id="PF26180">
    <property type="entry name" value="PAP-OAS1"/>
    <property type="match status" value="1"/>
</dbReference>
<dbReference type="CDD" id="cd05402">
    <property type="entry name" value="NT_PAP_TUTase"/>
    <property type="match status" value="1"/>
</dbReference>
<dbReference type="KEGG" id="sind:105163859"/>
<dbReference type="InterPro" id="IPR058921">
    <property type="entry name" value="PAP/OAS1-rel"/>
</dbReference>
<organism evidence="4 5">
    <name type="scientific">Sesamum indicum</name>
    <name type="common">Oriental sesame</name>
    <name type="synonym">Sesamum orientale</name>
    <dbReference type="NCBI Taxonomy" id="4182"/>
    <lineage>
        <taxon>Eukaryota</taxon>
        <taxon>Viridiplantae</taxon>
        <taxon>Streptophyta</taxon>
        <taxon>Embryophyta</taxon>
        <taxon>Tracheophyta</taxon>
        <taxon>Spermatophyta</taxon>
        <taxon>Magnoliopsida</taxon>
        <taxon>eudicotyledons</taxon>
        <taxon>Gunneridae</taxon>
        <taxon>Pentapetalae</taxon>
        <taxon>asterids</taxon>
        <taxon>lamiids</taxon>
        <taxon>Lamiales</taxon>
        <taxon>Pedaliaceae</taxon>
        <taxon>Sesamum</taxon>
    </lineage>
</organism>
<dbReference type="Proteomes" id="UP000504604">
    <property type="component" value="Linkage group LG6"/>
</dbReference>
<evidence type="ECO:0000256" key="1">
    <source>
        <dbReference type="SAM" id="MobiDB-lite"/>
    </source>
</evidence>